<dbReference type="PANTHER" id="PTHR13318">
    <property type="entry name" value="PARTNER OF PAIRED, ISOFORM B-RELATED"/>
    <property type="match status" value="1"/>
</dbReference>
<dbReference type="InterPro" id="IPR006553">
    <property type="entry name" value="Leu-rich_rpt_Cys-con_subtyp"/>
</dbReference>
<evidence type="ECO:0000256" key="1">
    <source>
        <dbReference type="ARBA" id="ARBA00004430"/>
    </source>
</evidence>
<dbReference type="AlphaFoldDB" id="A0A8S1JFM7"/>
<dbReference type="Pfam" id="PF25372">
    <property type="entry name" value="DUF7885"/>
    <property type="match status" value="2"/>
</dbReference>
<gene>
    <name evidence="3" type="ORF">OSTQU699_LOCUS8136</name>
</gene>
<name>A0A8S1JFM7_9CHLO</name>
<dbReference type="SMART" id="SM00367">
    <property type="entry name" value="LRR_CC"/>
    <property type="match status" value="5"/>
</dbReference>
<dbReference type="PANTHER" id="PTHR13318:SF162">
    <property type="entry name" value="LEUCINE-RICH REPEAT FAMILY PROTEIN"/>
    <property type="match status" value="1"/>
</dbReference>
<evidence type="ECO:0000259" key="2">
    <source>
        <dbReference type="Pfam" id="PF25372"/>
    </source>
</evidence>
<comment type="subcellular location">
    <subcellularLocation>
        <location evidence="1">Cytoplasm</location>
        <location evidence="1">Cytoskeleton</location>
        <location evidence="1">Cilium axoneme</location>
    </subcellularLocation>
</comment>
<sequence>MTSSEIEDRMVHVIDGGWGELPTELLDAMKSAIEASCWDWDSSPLLKSARLVNRHWRDWATQATTSLRPHCHQADHASVHRMLEALATAFPNVQDLYLPADLRITNSHISALAGLPKLRRLELKYGMLITKTGVDLLGKCTGLAALKMCMCHRLSEGELWHLAALTGLRELSLRKFPIAAGVLGFLGTMTSLTVLDLKRTHITDRQVGWLTCLQSLRFLNLSGNSRVTDLGVRSLSALSALEGLDLSDNERVTAIGLRTLMGLPALTALSLESCNAVTNDALTSLVQCQSITSLNLANMLRVSRRGASVLSKLTSLVDLQLGAAKWATHARNVSGTCWISWLRGVGLCGAHLPLSCLALWDCTGISDSMVGRLAFLTSLKTLKMWNCQGIKDAGVVRLASLTGLVELWLAGADVTDFGLGSLAMARSLTWLRLVCCPRITREGVGALAAMPRMQRLAVEGCGLFGGEGARKATGWDTRAPPGWHKASQWRWFLD</sequence>
<comment type="caution">
    <text evidence="3">The sequence shown here is derived from an EMBL/GenBank/DDBJ whole genome shotgun (WGS) entry which is preliminary data.</text>
</comment>
<protein>
    <recommendedName>
        <fullName evidence="2">F-box/LRR-repeat protein 15-like leucin rich repeat domain-containing protein</fullName>
    </recommendedName>
</protein>
<dbReference type="OrthoDB" id="550575at2759"/>
<reference evidence="3" key="1">
    <citation type="submission" date="2020-12" db="EMBL/GenBank/DDBJ databases">
        <authorList>
            <person name="Iha C."/>
        </authorList>
    </citation>
    <scope>NUCLEOTIDE SEQUENCE</scope>
</reference>
<evidence type="ECO:0000313" key="4">
    <source>
        <dbReference type="Proteomes" id="UP000708148"/>
    </source>
</evidence>
<keyword evidence="4" id="KW-1185">Reference proteome</keyword>
<dbReference type="GO" id="GO:0005930">
    <property type="term" value="C:axoneme"/>
    <property type="evidence" value="ECO:0007669"/>
    <property type="project" value="UniProtKB-SubCell"/>
</dbReference>
<feature type="domain" description="F-box/LRR-repeat protein 15-like leucin rich repeat" evidence="2">
    <location>
        <begin position="349"/>
        <end position="447"/>
    </location>
</feature>
<dbReference type="GO" id="GO:0019005">
    <property type="term" value="C:SCF ubiquitin ligase complex"/>
    <property type="evidence" value="ECO:0007669"/>
    <property type="project" value="TreeGrafter"/>
</dbReference>
<dbReference type="SUPFAM" id="SSF52047">
    <property type="entry name" value="RNI-like"/>
    <property type="match status" value="2"/>
</dbReference>
<evidence type="ECO:0000313" key="3">
    <source>
        <dbReference type="EMBL" id="CAD7702779.1"/>
    </source>
</evidence>
<dbReference type="Gene3D" id="3.80.10.10">
    <property type="entry name" value="Ribonuclease Inhibitor"/>
    <property type="match status" value="3"/>
</dbReference>
<dbReference type="EMBL" id="CAJHUC010001945">
    <property type="protein sequence ID" value="CAD7702779.1"/>
    <property type="molecule type" value="Genomic_DNA"/>
</dbReference>
<dbReference type="InterPro" id="IPR057207">
    <property type="entry name" value="FBXL15_LRR"/>
</dbReference>
<accession>A0A8S1JFM7</accession>
<dbReference type="Proteomes" id="UP000708148">
    <property type="component" value="Unassembled WGS sequence"/>
</dbReference>
<dbReference type="GO" id="GO:0031146">
    <property type="term" value="P:SCF-dependent proteasomal ubiquitin-dependent protein catabolic process"/>
    <property type="evidence" value="ECO:0007669"/>
    <property type="project" value="TreeGrafter"/>
</dbReference>
<organism evidence="3 4">
    <name type="scientific">Ostreobium quekettii</name>
    <dbReference type="NCBI Taxonomy" id="121088"/>
    <lineage>
        <taxon>Eukaryota</taxon>
        <taxon>Viridiplantae</taxon>
        <taxon>Chlorophyta</taxon>
        <taxon>core chlorophytes</taxon>
        <taxon>Ulvophyceae</taxon>
        <taxon>TCBD clade</taxon>
        <taxon>Bryopsidales</taxon>
        <taxon>Ostreobineae</taxon>
        <taxon>Ostreobiaceae</taxon>
        <taxon>Ostreobium</taxon>
    </lineage>
</organism>
<feature type="domain" description="F-box/LRR-repeat protein 15-like leucin rich repeat" evidence="2">
    <location>
        <begin position="210"/>
        <end position="312"/>
    </location>
</feature>
<dbReference type="InterPro" id="IPR032675">
    <property type="entry name" value="LRR_dom_sf"/>
</dbReference>
<proteinExistence type="predicted"/>